<evidence type="ECO:0000313" key="9">
    <source>
        <dbReference type="Proteomes" id="UP000011083"/>
    </source>
</evidence>
<dbReference type="OrthoDB" id="196103at2759"/>
<proteinExistence type="inferred from homology"/>
<feature type="transmembrane region" description="Helical" evidence="7">
    <location>
        <begin position="365"/>
        <end position="385"/>
    </location>
</feature>
<keyword evidence="4 7" id="KW-1133">Transmembrane helix</keyword>
<dbReference type="Gene3D" id="1.20.1250.20">
    <property type="entry name" value="MFS general substrate transporter like domains"/>
    <property type="match status" value="2"/>
</dbReference>
<evidence type="ECO:0000313" key="8">
    <source>
        <dbReference type="EMBL" id="ELR13602.1"/>
    </source>
</evidence>
<organism evidence="8 9">
    <name type="scientific">Acanthamoeba castellanii (strain ATCC 30010 / Neff)</name>
    <dbReference type="NCBI Taxonomy" id="1257118"/>
    <lineage>
        <taxon>Eukaryota</taxon>
        <taxon>Amoebozoa</taxon>
        <taxon>Discosea</taxon>
        <taxon>Longamoebia</taxon>
        <taxon>Centramoebida</taxon>
        <taxon>Acanthamoebidae</taxon>
        <taxon>Acanthamoeba</taxon>
    </lineage>
</organism>
<evidence type="ECO:0000256" key="3">
    <source>
        <dbReference type="ARBA" id="ARBA00022692"/>
    </source>
</evidence>
<dbReference type="SUPFAM" id="SSF103473">
    <property type="entry name" value="MFS general substrate transporter"/>
    <property type="match status" value="1"/>
</dbReference>
<dbReference type="AlphaFoldDB" id="L8GKT0"/>
<feature type="transmembrane region" description="Helical" evidence="7">
    <location>
        <begin position="114"/>
        <end position="136"/>
    </location>
</feature>
<dbReference type="Proteomes" id="UP000011083">
    <property type="component" value="Unassembled WGS sequence"/>
</dbReference>
<dbReference type="Pfam" id="PF05978">
    <property type="entry name" value="UNC-93"/>
    <property type="match status" value="1"/>
</dbReference>
<name>L8GKT0_ACACF</name>
<dbReference type="PANTHER" id="PTHR19444">
    <property type="entry name" value="UNC-93 RELATED"/>
    <property type="match status" value="1"/>
</dbReference>
<feature type="transmembrane region" description="Helical" evidence="7">
    <location>
        <begin position="195"/>
        <end position="213"/>
    </location>
</feature>
<feature type="transmembrane region" description="Helical" evidence="7">
    <location>
        <begin position="59"/>
        <end position="78"/>
    </location>
</feature>
<evidence type="ECO:0000256" key="6">
    <source>
        <dbReference type="SAM" id="MobiDB-lite"/>
    </source>
</evidence>
<feature type="transmembrane region" description="Helical" evidence="7">
    <location>
        <begin position="429"/>
        <end position="446"/>
    </location>
</feature>
<dbReference type="KEGG" id="acan:ACA1_037740"/>
<evidence type="ECO:0000256" key="1">
    <source>
        <dbReference type="ARBA" id="ARBA00004141"/>
    </source>
</evidence>
<gene>
    <name evidence="8" type="ORF">ACA1_037740</name>
</gene>
<dbReference type="CDD" id="cd17338">
    <property type="entry name" value="MFS_unc93_like"/>
    <property type="match status" value="1"/>
</dbReference>
<reference evidence="8 9" key="1">
    <citation type="journal article" date="2013" name="Genome Biol.">
        <title>Genome of Acanthamoeba castellanii highlights extensive lateral gene transfer and early evolution of tyrosine kinase signaling.</title>
        <authorList>
            <person name="Clarke M."/>
            <person name="Lohan A.J."/>
            <person name="Liu B."/>
            <person name="Lagkouvardos I."/>
            <person name="Roy S."/>
            <person name="Zafar N."/>
            <person name="Bertelli C."/>
            <person name="Schilde C."/>
            <person name="Kianianmomeni A."/>
            <person name="Burglin T.R."/>
            <person name="Frech C."/>
            <person name="Turcotte B."/>
            <person name="Kopec K.O."/>
            <person name="Synnott J.M."/>
            <person name="Choo C."/>
            <person name="Paponov I."/>
            <person name="Finkler A."/>
            <person name="Soon Heng Tan C."/>
            <person name="Hutchins A.P."/>
            <person name="Weinmeier T."/>
            <person name="Rattei T."/>
            <person name="Chu J.S."/>
            <person name="Gimenez G."/>
            <person name="Irimia M."/>
            <person name="Rigden D.J."/>
            <person name="Fitzpatrick D.A."/>
            <person name="Lorenzo-Morales J."/>
            <person name="Bateman A."/>
            <person name="Chiu C.H."/>
            <person name="Tang P."/>
            <person name="Hegemann P."/>
            <person name="Fromm H."/>
            <person name="Raoult D."/>
            <person name="Greub G."/>
            <person name="Miranda-Saavedra D."/>
            <person name="Chen N."/>
            <person name="Nash P."/>
            <person name="Ginger M.L."/>
            <person name="Horn M."/>
            <person name="Schaap P."/>
            <person name="Caler L."/>
            <person name="Loftus B."/>
        </authorList>
    </citation>
    <scope>NUCLEOTIDE SEQUENCE [LARGE SCALE GENOMIC DNA]</scope>
    <source>
        <strain evidence="8 9">Neff</strain>
    </source>
</reference>
<feature type="compositionally biased region" description="Basic and acidic residues" evidence="6">
    <location>
        <begin position="1"/>
        <end position="10"/>
    </location>
</feature>
<evidence type="ECO:0008006" key="10">
    <source>
        <dbReference type="Google" id="ProtNLM"/>
    </source>
</evidence>
<dbReference type="OMA" id="TYMYSWE"/>
<evidence type="ECO:0000256" key="5">
    <source>
        <dbReference type="ARBA" id="ARBA00023136"/>
    </source>
</evidence>
<dbReference type="InterPro" id="IPR044771">
    <property type="entry name" value="UN933_plant"/>
</dbReference>
<comment type="subcellular location">
    <subcellularLocation>
        <location evidence="1">Membrane</location>
        <topology evidence="1">Multi-pass membrane protein</topology>
    </subcellularLocation>
</comment>
<feature type="transmembrane region" description="Helical" evidence="7">
    <location>
        <begin position="157"/>
        <end position="183"/>
    </location>
</feature>
<comment type="similarity">
    <text evidence="2">Belongs to the unc-93 family.</text>
</comment>
<accession>L8GKT0</accession>
<dbReference type="GeneID" id="14914221"/>
<dbReference type="GO" id="GO:0055075">
    <property type="term" value="P:potassium ion homeostasis"/>
    <property type="evidence" value="ECO:0007669"/>
    <property type="project" value="InterPro"/>
</dbReference>
<dbReference type="InterPro" id="IPR010291">
    <property type="entry name" value="Ion_channel_UNC-93"/>
</dbReference>
<feature type="transmembrane region" description="Helical" evidence="7">
    <location>
        <begin position="27"/>
        <end position="47"/>
    </location>
</feature>
<evidence type="ECO:0000256" key="2">
    <source>
        <dbReference type="ARBA" id="ARBA00009172"/>
    </source>
</evidence>
<dbReference type="InterPro" id="IPR051951">
    <property type="entry name" value="UNC-93_regulatory"/>
</dbReference>
<keyword evidence="5 7" id="KW-0472">Membrane</keyword>
<evidence type="ECO:0000256" key="4">
    <source>
        <dbReference type="ARBA" id="ARBA00022989"/>
    </source>
</evidence>
<protein>
    <recommendedName>
        <fullName evidence="10">Transporter, major facilitator subfamily protein</fullName>
    </recommendedName>
</protein>
<feature type="transmembrane region" description="Helical" evidence="7">
    <location>
        <begin position="333"/>
        <end position="353"/>
    </location>
</feature>
<dbReference type="VEuPathDB" id="AmoebaDB:ACA1_037740"/>
<feature type="region of interest" description="Disordered" evidence="6">
    <location>
        <begin position="1"/>
        <end position="21"/>
    </location>
</feature>
<evidence type="ECO:0000256" key="7">
    <source>
        <dbReference type="SAM" id="Phobius"/>
    </source>
</evidence>
<feature type="transmembrane region" description="Helical" evidence="7">
    <location>
        <begin position="303"/>
        <end position="321"/>
    </location>
</feature>
<dbReference type="InterPro" id="IPR036259">
    <property type="entry name" value="MFS_trans_sf"/>
</dbReference>
<dbReference type="EMBL" id="KB008087">
    <property type="protein sequence ID" value="ELR13602.1"/>
    <property type="molecule type" value="Genomic_DNA"/>
</dbReference>
<feature type="transmembrane region" description="Helical" evidence="7">
    <location>
        <begin position="90"/>
        <end position="108"/>
    </location>
</feature>
<keyword evidence="3 7" id="KW-0812">Transmembrane</keyword>
<sequence>MEDPTKRRGGYEALEPPQAEGGGKRHLFNALILSVSFFLIFFAFSTTQNLESSLVPGKMGFWSLAALYASFCISSLFIASPIANLLPPRFALLVGGAAYIPLTAANLYPAWGTLIPAAVVLGCGAGVLWTAQGSYLTAAASNYARSQNKESKSAMGLFTGIFFCIFQLTQVVGNLVAGCIFMYGGSNQDQARDILFYIFLGVAVVGVLLFLTLGKEVTEKERKGTDASDRLLVERQGVNSELVGTRPGIASRVFGNAGDVLRLLMDPRMLLMVPVCIYSGMEQSFVPGDFNSDIVKQAKGLEWIGFVMAVYGAFDAAASVLLGRMADVVGKRLYLIVGFIAHGSFIAFYLTFLNISDIKTLHDDFWILFLSAAVLGVADACWNTFPPLMMSVFFSDNTEPAFGNLKFWQSIGAICPFVWGPLISFQVKLIIVGSTLCLATISVLILDLKVASISDTSETGSAGKKLEEEDEGHYD</sequence>
<dbReference type="GO" id="GO:0016020">
    <property type="term" value="C:membrane"/>
    <property type="evidence" value="ECO:0007669"/>
    <property type="project" value="UniProtKB-SubCell"/>
</dbReference>
<keyword evidence="9" id="KW-1185">Reference proteome</keyword>
<dbReference type="RefSeq" id="XP_004335615.1">
    <property type="nucleotide sequence ID" value="XM_004335567.1"/>
</dbReference>
<dbReference type="PANTHER" id="PTHR19444:SF13">
    <property type="entry name" value="PROTEIN UNC-93 HOMOLOG A"/>
    <property type="match status" value="1"/>
</dbReference>